<dbReference type="Proteomes" id="UP000014387">
    <property type="component" value="Unassembled WGS sequence"/>
</dbReference>
<sequence length="68" mass="7437">MSAEQERDGAYFRNSGGVLDYVPCWYGKAATFMGANQAIELAFALTNSIIYNNLVWPESSSAQRGGKL</sequence>
<organism evidence="2 3">
    <name type="scientific">Gleimia europaea ACS-120-V-Col10b</name>
    <dbReference type="NCBI Taxonomy" id="883069"/>
    <lineage>
        <taxon>Bacteria</taxon>
        <taxon>Bacillati</taxon>
        <taxon>Actinomycetota</taxon>
        <taxon>Actinomycetes</taxon>
        <taxon>Actinomycetales</taxon>
        <taxon>Actinomycetaceae</taxon>
        <taxon>Gleimia</taxon>
    </lineage>
</organism>
<protein>
    <recommendedName>
        <fullName evidence="1">MmeI-like DNA-methyltransferase domain-containing protein</fullName>
    </recommendedName>
</protein>
<comment type="caution">
    <text evidence="2">The sequence shown here is derived from an EMBL/GenBank/DDBJ whole genome shotgun (WGS) entry which is preliminary data.</text>
</comment>
<dbReference type="EMBL" id="AGWN01000001">
    <property type="protein sequence ID" value="EPD31205.1"/>
    <property type="molecule type" value="Genomic_DNA"/>
</dbReference>
<evidence type="ECO:0000313" key="3">
    <source>
        <dbReference type="Proteomes" id="UP000014387"/>
    </source>
</evidence>
<keyword evidence="3" id="KW-1185">Reference proteome</keyword>
<dbReference type="AlphaFoldDB" id="A0A9W5VWT2"/>
<evidence type="ECO:0000259" key="1">
    <source>
        <dbReference type="Pfam" id="PF20473"/>
    </source>
</evidence>
<dbReference type="Pfam" id="PF20473">
    <property type="entry name" value="MmeI_Mtase"/>
    <property type="match status" value="1"/>
</dbReference>
<gene>
    <name evidence="2" type="ORF">HMPREF9238_00972</name>
</gene>
<name>A0A9W5VWT2_9ACTO</name>
<feature type="domain" description="MmeI-like DNA-methyltransferase" evidence="1">
    <location>
        <begin position="6"/>
        <end position="51"/>
    </location>
</feature>
<proteinExistence type="predicted"/>
<dbReference type="InterPro" id="IPR046816">
    <property type="entry name" value="MmeI_Mtase"/>
</dbReference>
<evidence type="ECO:0000313" key="2">
    <source>
        <dbReference type="EMBL" id="EPD31205.1"/>
    </source>
</evidence>
<accession>A0A9W5VWT2</accession>
<reference evidence="2 3" key="1">
    <citation type="submission" date="2013-05" db="EMBL/GenBank/DDBJ databases">
        <title>The Genome Sequence of Actinomyces europaeus ACS-120-V-COL10B.</title>
        <authorList>
            <consortium name="The Broad Institute Genomics Platform"/>
            <person name="Earl A."/>
            <person name="Ward D."/>
            <person name="Feldgarden M."/>
            <person name="Gevers D."/>
            <person name="Saerens B."/>
            <person name="Vaneechoutte M."/>
            <person name="Walker B."/>
            <person name="Young S."/>
            <person name="Zeng Q."/>
            <person name="Gargeya S."/>
            <person name="Fitzgerald M."/>
            <person name="Haas B."/>
            <person name="Abouelleil A."/>
            <person name="Allen A.W."/>
            <person name="Alvarado L."/>
            <person name="Arachchi H.M."/>
            <person name="Berlin A.M."/>
            <person name="Chapman S.B."/>
            <person name="Gainer-Dewar J."/>
            <person name="Goldberg J."/>
            <person name="Griggs A."/>
            <person name="Gujja S."/>
            <person name="Hansen M."/>
            <person name="Howarth C."/>
            <person name="Imamovic A."/>
            <person name="Ireland A."/>
            <person name="Larimer J."/>
            <person name="McCowan C."/>
            <person name="Murphy C."/>
            <person name="Pearson M."/>
            <person name="Poon T.W."/>
            <person name="Priest M."/>
            <person name="Roberts A."/>
            <person name="Saif S."/>
            <person name="Shea T."/>
            <person name="Sisk P."/>
            <person name="Sykes S."/>
            <person name="Wortman J."/>
            <person name="Nusbaum C."/>
            <person name="Birren B."/>
        </authorList>
    </citation>
    <scope>NUCLEOTIDE SEQUENCE [LARGE SCALE GENOMIC DNA]</scope>
    <source>
        <strain evidence="2 3">ACS-120-V-Col10b</strain>
    </source>
</reference>